<evidence type="ECO:0000256" key="3">
    <source>
        <dbReference type="SAM" id="Coils"/>
    </source>
</evidence>
<evidence type="ECO:0000256" key="2">
    <source>
        <dbReference type="ARBA" id="ARBA00022803"/>
    </source>
</evidence>
<dbReference type="GO" id="GO:0072380">
    <property type="term" value="C:TRC complex"/>
    <property type="evidence" value="ECO:0007669"/>
    <property type="project" value="TreeGrafter"/>
</dbReference>
<dbReference type="PANTHER" id="PTHR45831">
    <property type="entry name" value="LD24721P"/>
    <property type="match status" value="1"/>
</dbReference>
<dbReference type="GO" id="GO:0006620">
    <property type="term" value="P:post-translational protein targeting to endoplasmic reticulum membrane"/>
    <property type="evidence" value="ECO:0007669"/>
    <property type="project" value="TreeGrafter"/>
</dbReference>
<dbReference type="Gene3D" id="1.25.40.10">
    <property type="entry name" value="Tetratricopeptide repeat domain"/>
    <property type="match status" value="1"/>
</dbReference>
<feature type="compositionally biased region" description="Basic and acidic residues" evidence="4">
    <location>
        <begin position="465"/>
        <end position="478"/>
    </location>
</feature>
<dbReference type="EMBL" id="ML119732">
    <property type="protein sequence ID" value="RPA77066.1"/>
    <property type="molecule type" value="Genomic_DNA"/>
</dbReference>
<feature type="region of interest" description="Disordered" evidence="4">
    <location>
        <begin position="465"/>
        <end position="530"/>
    </location>
</feature>
<gene>
    <name evidence="5" type="ORF">BJ508DRAFT_310470</name>
</gene>
<keyword evidence="6" id="KW-1185">Reference proteome</keyword>
<reference evidence="5 6" key="1">
    <citation type="journal article" date="2018" name="Nat. Ecol. Evol.">
        <title>Pezizomycetes genomes reveal the molecular basis of ectomycorrhizal truffle lifestyle.</title>
        <authorList>
            <person name="Murat C."/>
            <person name="Payen T."/>
            <person name="Noel B."/>
            <person name="Kuo A."/>
            <person name="Morin E."/>
            <person name="Chen J."/>
            <person name="Kohler A."/>
            <person name="Krizsan K."/>
            <person name="Balestrini R."/>
            <person name="Da Silva C."/>
            <person name="Montanini B."/>
            <person name="Hainaut M."/>
            <person name="Levati E."/>
            <person name="Barry K.W."/>
            <person name="Belfiori B."/>
            <person name="Cichocki N."/>
            <person name="Clum A."/>
            <person name="Dockter R.B."/>
            <person name="Fauchery L."/>
            <person name="Guy J."/>
            <person name="Iotti M."/>
            <person name="Le Tacon F."/>
            <person name="Lindquist E.A."/>
            <person name="Lipzen A."/>
            <person name="Malagnac F."/>
            <person name="Mello A."/>
            <person name="Molinier V."/>
            <person name="Miyauchi S."/>
            <person name="Poulain J."/>
            <person name="Riccioni C."/>
            <person name="Rubini A."/>
            <person name="Sitrit Y."/>
            <person name="Splivallo R."/>
            <person name="Traeger S."/>
            <person name="Wang M."/>
            <person name="Zifcakova L."/>
            <person name="Wipf D."/>
            <person name="Zambonelli A."/>
            <person name="Paolocci F."/>
            <person name="Nowrousian M."/>
            <person name="Ottonello S."/>
            <person name="Baldrian P."/>
            <person name="Spatafora J.W."/>
            <person name="Henrissat B."/>
            <person name="Nagy L.G."/>
            <person name="Aury J.M."/>
            <person name="Wincker P."/>
            <person name="Grigoriev I.V."/>
            <person name="Bonfante P."/>
            <person name="Martin F.M."/>
        </authorList>
    </citation>
    <scope>NUCLEOTIDE SEQUENCE [LARGE SCALE GENOMIC DNA]</scope>
    <source>
        <strain evidence="5 6">RN42</strain>
    </source>
</reference>
<name>A0A3N4HVF8_ASCIM</name>
<dbReference type="InterPro" id="IPR047150">
    <property type="entry name" value="SGT"/>
</dbReference>
<feature type="region of interest" description="Disordered" evidence="4">
    <location>
        <begin position="324"/>
        <end position="343"/>
    </location>
</feature>
<dbReference type="GO" id="GO:0016020">
    <property type="term" value="C:membrane"/>
    <property type="evidence" value="ECO:0007669"/>
    <property type="project" value="TreeGrafter"/>
</dbReference>
<dbReference type="GO" id="GO:0060090">
    <property type="term" value="F:molecular adaptor activity"/>
    <property type="evidence" value="ECO:0007669"/>
    <property type="project" value="TreeGrafter"/>
</dbReference>
<accession>A0A3N4HVF8</accession>
<dbReference type="Proteomes" id="UP000275078">
    <property type="component" value="Unassembled WGS sequence"/>
</dbReference>
<dbReference type="InterPro" id="IPR011990">
    <property type="entry name" value="TPR-like_helical_dom_sf"/>
</dbReference>
<protein>
    <submittedName>
        <fullName evidence="5">Uncharacterized protein</fullName>
    </submittedName>
</protein>
<organism evidence="5 6">
    <name type="scientific">Ascobolus immersus RN42</name>
    <dbReference type="NCBI Taxonomy" id="1160509"/>
    <lineage>
        <taxon>Eukaryota</taxon>
        <taxon>Fungi</taxon>
        <taxon>Dikarya</taxon>
        <taxon>Ascomycota</taxon>
        <taxon>Pezizomycotina</taxon>
        <taxon>Pezizomycetes</taxon>
        <taxon>Pezizales</taxon>
        <taxon>Ascobolaceae</taxon>
        <taxon>Ascobolus</taxon>
    </lineage>
</organism>
<evidence type="ECO:0000313" key="5">
    <source>
        <dbReference type="EMBL" id="RPA77066.1"/>
    </source>
</evidence>
<keyword evidence="1" id="KW-0677">Repeat</keyword>
<dbReference type="AlphaFoldDB" id="A0A3N4HVF8"/>
<evidence type="ECO:0000256" key="4">
    <source>
        <dbReference type="SAM" id="MobiDB-lite"/>
    </source>
</evidence>
<feature type="compositionally biased region" description="Basic and acidic residues" evidence="4">
    <location>
        <begin position="499"/>
        <end position="515"/>
    </location>
</feature>
<sequence>MKRGSRRKIFFDIVHPYAEKTHTIESTKSKVAAQHIDGAQSIDLTGAAASDDEYFEEPSRPLNTDPQKSMEETTRKQWLAAADAKRRTQDRLDQEARVEAAKKAEKKAEEARVEAEKKAEKMAEEARVEAAKKAEEARTAMERARRLEDGERLREEALMAVRAENYHMAVEKYSRCIDLLPEAASLYCNRASAYIFIGSKDCIRQALEDSTRGIEMGYRTPWSWRAYAMALYLSERYEESMGAFENVILLAKESGNTAELHHLEFGLETARKKANSLVKKEKIRMRAQKANEKLDLSAQATVDPHLDSHSTITSPTLNAAITSAPAVPPRRPLGDHGPDNHAVARSTHLSISPPHTPPQSRSSAAPNSGSSGSSSALLGGTATSHTPHTPTPSKYFTAPKFGSDPAHRPPFKASSIMPFIETATASDVGYLDKAPQSRLASGQATRGRTPTADTSGLLSEVARRLSNETPSMRKDRPTGKPVPIPSSEVDDNVQMPLKRRVETTDEPRPLKRHAGDQPGSGGSDSRVSSHIEAKIKADLERKARRARQRLEEKAAEEQKRLGLEQMRAAEARQVSGSLHGLRQEAERVAVEQQQRIDEASRSRLELERRLDEFRKKKEIDKAKGLGSSLSGAHRLQPSIIYFNPSPWRCTLS</sequence>
<feature type="coiled-coil region" evidence="3">
    <location>
        <begin position="536"/>
        <end position="623"/>
    </location>
</feature>
<proteinExistence type="predicted"/>
<keyword evidence="2" id="KW-0802">TPR repeat</keyword>
<feature type="region of interest" description="Disordered" evidence="4">
    <location>
        <begin position="437"/>
        <end position="456"/>
    </location>
</feature>
<dbReference type="PANTHER" id="PTHR45831:SF2">
    <property type="entry name" value="LD24721P"/>
    <property type="match status" value="1"/>
</dbReference>
<feature type="compositionally biased region" description="Low complexity" evidence="4">
    <location>
        <begin position="360"/>
        <end position="393"/>
    </location>
</feature>
<feature type="region of interest" description="Disordered" evidence="4">
    <location>
        <begin position="348"/>
        <end position="409"/>
    </location>
</feature>
<evidence type="ECO:0000313" key="6">
    <source>
        <dbReference type="Proteomes" id="UP000275078"/>
    </source>
</evidence>
<keyword evidence="3" id="KW-0175">Coiled coil</keyword>
<dbReference type="SUPFAM" id="SSF48452">
    <property type="entry name" value="TPR-like"/>
    <property type="match status" value="1"/>
</dbReference>
<evidence type="ECO:0000256" key="1">
    <source>
        <dbReference type="ARBA" id="ARBA00022737"/>
    </source>
</evidence>
<dbReference type="OrthoDB" id="2335338at2759"/>
<feature type="region of interest" description="Disordered" evidence="4">
    <location>
        <begin position="49"/>
        <end position="97"/>
    </location>
</feature>
<feature type="compositionally biased region" description="Basic and acidic residues" evidence="4">
    <location>
        <begin position="83"/>
        <end position="97"/>
    </location>
</feature>
<feature type="compositionally biased region" description="Polar residues" evidence="4">
    <location>
        <begin position="438"/>
        <end position="456"/>
    </location>
</feature>